<dbReference type="GO" id="GO:0004805">
    <property type="term" value="F:trehalose-phosphatase activity"/>
    <property type="evidence" value="ECO:0007669"/>
    <property type="project" value="UniProtKB-EC"/>
</dbReference>
<gene>
    <name evidence="3" type="ORF">APY04_0672</name>
</gene>
<evidence type="ECO:0000313" key="4">
    <source>
        <dbReference type="Proteomes" id="UP000059074"/>
    </source>
</evidence>
<dbReference type="AlphaFoldDB" id="A0A125NVU7"/>
<dbReference type="UniPathway" id="UPA00299"/>
<dbReference type="InterPro" id="IPR044651">
    <property type="entry name" value="OTSB-like"/>
</dbReference>
<dbReference type="Gene3D" id="3.30.70.1020">
    <property type="entry name" value="Trehalose-6-phosphate phosphatase related protein, domain 2"/>
    <property type="match status" value="1"/>
</dbReference>
<reference evidence="3 4" key="1">
    <citation type="submission" date="2015-10" db="EMBL/GenBank/DDBJ databases">
        <title>Transcriptomic analysis of a linuron degrading triple-species bacterial consortium.</title>
        <authorList>
            <person name="Albers P."/>
        </authorList>
    </citation>
    <scope>NUCLEOTIDE SEQUENCE [LARGE SCALE GENOMIC DNA]</scope>
    <source>
        <strain evidence="3 4">WDL6</strain>
    </source>
</reference>
<keyword evidence="1 2" id="KW-0378">Hydrolase</keyword>
<comment type="pathway">
    <text evidence="2">Glycan biosynthesis; trehalose biosynthesis.</text>
</comment>
<dbReference type="InterPro" id="IPR003337">
    <property type="entry name" value="Trehalose_PPase"/>
</dbReference>
<comment type="caution">
    <text evidence="3">The sequence shown here is derived from an EMBL/GenBank/DDBJ whole genome shotgun (WGS) entry which is preliminary data.</text>
</comment>
<dbReference type="PATRIC" id="fig|121290.4.peg.1144"/>
<dbReference type="Gene3D" id="3.40.50.1000">
    <property type="entry name" value="HAD superfamily/HAD-like"/>
    <property type="match status" value="1"/>
</dbReference>
<comment type="catalytic activity">
    <reaction evidence="2">
        <text>alpha,alpha-trehalose 6-phosphate + H2O = alpha,alpha-trehalose + phosphate</text>
        <dbReference type="Rhea" id="RHEA:23420"/>
        <dbReference type="ChEBI" id="CHEBI:15377"/>
        <dbReference type="ChEBI" id="CHEBI:16551"/>
        <dbReference type="ChEBI" id="CHEBI:43474"/>
        <dbReference type="ChEBI" id="CHEBI:58429"/>
        <dbReference type="EC" id="3.1.3.12"/>
    </reaction>
</comment>
<name>A0A125NVU7_HYPSL</name>
<dbReference type="PANTHER" id="PTHR43768:SF3">
    <property type="entry name" value="TREHALOSE 6-PHOSPHATE PHOSPHATASE"/>
    <property type="match status" value="1"/>
</dbReference>
<organism evidence="3 4">
    <name type="scientific">Hyphomicrobium sulfonivorans</name>
    <dbReference type="NCBI Taxonomy" id="121290"/>
    <lineage>
        <taxon>Bacteria</taxon>
        <taxon>Pseudomonadati</taxon>
        <taxon>Pseudomonadota</taxon>
        <taxon>Alphaproteobacteria</taxon>
        <taxon>Hyphomicrobiales</taxon>
        <taxon>Hyphomicrobiaceae</taxon>
        <taxon>Hyphomicrobium</taxon>
    </lineage>
</organism>
<comment type="cofactor">
    <cofactor evidence="2">
        <name>Mg(2+)</name>
        <dbReference type="ChEBI" id="CHEBI:18420"/>
    </cofactor>
</comment>
<keyword evidence="4" id="KW-1185">Reference proteome</keyword>
<dbReference type="PANTHER" id="PTHR43768">
    <property type="entry name" value="TREHALOSE 6-PHOSPHATE PHOSPHATASE"/>
    <property type="match status" value="1"/>
</dbReference>
<dbReference type="Pfam" id="PF02358">
    <property type="entry name" value="Trehalose_PPase"/>
    <property type="match status" value="1"/>
</dbReference>
<dbReference type="NCBIfam" id="TIGR00685">
    <property type="entry name" value="T6PP"/>
    <property type="match status" value="1"/>
</dbReference>
<dbReference type="SUPFAM" id="SSF56784">
    <property type="entry name" value="HAD-like"/>
    <property type="match status" value="1"/>
</dbReference>
<dbReference type="InterPro" id="IPR036412">
    <property type="entry name" value="HAD-like_sf"/>
</dbReference>
<dbReference type="STRING" id="121290.APY04_0672"/>
<keyword evidence="2" id="KW-0479">Metal-binding</keyword>
<dbReference type="InterPro" id="IPR023214">
    <property type="entry name" value="HAD_sf"/>
</dbReference>
<proteinExistence type="inferred from homology"/>
<sequence>MALFLDCDGTLLDIAPTPNAVRVPNGLVELLKRIDDGLGGALAILTGRQLLEIDALLASTEWIGAGVHGSEMRHRVGGDILQIADGLPPALVESVVRRMPALPGVVVEPKGSGLALHYRQAPHLKSALEGELRALIAPYADSLVLCPGRKLFEVVPAGHSKGTALLALAQQPPFAGRRPIMIGDDIGDLPAFTAARHLGGYGFRVAGEAFGYDEVDFSGPTDVYAWLAALADAVSEQ</sequence>
<protein>
    <recommendedName>
        <fullName evidence="2">Trehalose 6-phosphate phosphatase</fullName>
        <ecNumber evidence="2">3.1.3.12</ecNumber>
    </recommendedName>
</protein>
<dbReference type="GO" id="GO:0046872">
    <property type="term" value="F:metal ion binding"/>
    <property type="evidence" value="ECO:0007669"/>
    <property type="project" value="UniProtKB-KW"/>
</dbReference>
<keyword evidence="2" id="KW-0460">Magnesium</keyword>
<comment type="similarity">
    <text evidence="2">Belongs to the trehalose phosphatase family.</text>
</comment>
<evidence type="ECO:0000313" key="3">
    <source>
        <dbReference type="EMBL" id="KWT71010.1"/>
    </source>
</evidence>
<evidence type="ECO:0000256" key="2">
    <source>
        <dbReference type="RuleBase" id="RU361117"/>
    </source>
</evidence>
<dbReference type="GO" id="GO:0005992">
    <property type="term" value="P:trehalose biosynthetic process"/>
    <property type="evidence" value="ECO:0007669"/>
    <property type="project" value="UniProtKB-UniPathway"/>
</dbReference>
<dbReference type="EC" id="3.1.3.12" evidence="2"/>
<accession>A0A125NVU7</accession>
<comment type="function">
    <text evidence="2">Removes the phosphate from trehalose 6-phosphate to produce free trehalose.</text>
</comment>
<dbReference type="Proteomes" id="UP000059074">
    <property type="component" value="Unassembled WGS sequence"/>
</dbReference>
<evidence type="ECO:0000256" key="1">
    <source>
        <dbReference type="ARBA" id="ARBA00022801"/>
    </source>
</evidence>
<dbReference type="EMBL" id="LMTR01000027">
    <property type="protein sequence ID" value="KWT71010.1"/>
    <property type="molecule type" value="Genomic_DNA"/>
</dbReference>